<reference evidence="2 3" key="1">
    <citation type="journal article" date="2020" name="ISME J.">
        <title>Uncovering the hidden diversity of litter-decomposition mechanisms in mushroom-forming fungi.</title>
        <authorList>
            <person name="Floudas D."/>
            <person name="Bentzer J."/>
            <person name="Ahren D."/>
            <person name="Johansson T."/>
            <person name="Persson P."/>
            <person name="Tunlid A."/>
        </authorList>
    </citation>
    <scope>NUCLEOTIDE SEQUENCE [LARGE SCALE GENOMIC DNA]</scope>
    <source>
        <strain evidence="2 3">CBS 661.87</strain>
    </source>
</reference>
<dbReference type="InterPro" id="IPR003781">
    <property type="entry name" value="CoA-bd"/>
</dbReference>
<protein>
    <recommendedName>
        <fullName evidence="1">CoA-binding domain-containing protein</fullName>
    </recommendedName>
</protein>
<dbReference type="InterPro" id="IPR036291">
    <property type="entry name" value="NAD(P)-bd_dom_sf"/>
</dbReference>
<proteinExistence type="predicted"/>
<dbReference type="SUPFAM" id="SSF51735">
    <property type="entry name" value="NAD(P)-binding Rossmann-fold domains"/>
    <property type="match status" value="1"/>
</dbReference>
<evidence type="ECO:0000313" key="2">
    <source>
        <dbReference type="EMBL" id="KAF5380361.1"/>
    </source>
</evidence>
<dbReference type="Proteomes" id="UP000565441">
    <property type="component" value="Unassembled WGS sequence"/>
</dbReference>
<dbReference type="PANTHER" id="PTHR33303">
    <property type="entry name" value="CYTOPLASMIC PROTEIN-RELATED"/>
    <property type="match status" value="1"/>
</dbReference>
<gene>
    <name evidence="2" type="ORF">D9615_004730</name>
</gene>
<dbReference type="AlphaFoldDB" id="A0A8H5M4G5"/>
<name>A0A8H5M4G5_9AGAR</name>
<organism evidence="2 3">
    <name type="scientific">Tricholomella constricta</name>
    <dbReference type="NCBI Taxonomy" id="117010"/>
    <lineage>
        <taxon>Eukaryota</taxon>
        <taxon>Fungi</taxon>
        <taxon>Dikarya</taxon>
        <taxon>Basidiomycota</taxon>
        <taxon>Agaricomycotina</taxon>
        <taxon>Agaricomycetes</taxon>
        <taxon>Agaricomycetidae</taxon>
        <taxon>Agaricales</taxon>
        <taxon>Tricholomatineae</taxon>
        <taxon>Lyophyllaceae</taxon>
        <taxon>Tricholomella</taxon>
    </lineage>
</organism>
<dbReference type="PANTHER" id="PTHR33303:SF2">
    <property type="entry name" value="COA-BINDING DOMAIN-CONTAINING PROTEIN"/>
    <property type="match status" value="1"/>
</dbReference>
<evidence type="ECO:0000259" key="1">
    <source>
        <dbReference type="SMART" id="SM00881"/>
    </source>
</evidence>
<keyword evidence="3" id="KW-1185">Reference proteome</keyword>
<dbReference type="OrthoDB" id="5138418at2759"/>
<sequence length="177" mass="19580">MLQRYIRIPARACPPATSSTTSFNYYKRKMSYDFGSMTSAQETIGKSFLAIPSFAVVGASKDQTKVGNRILRWYQTRDFDVTPVHPKEPELEGIKTITDISELSSPKTTALSVITPPKVTLGVLKKAKELDVPALWIQPGAEDEAVLQYIKENDLTDRVIYGGPCILVLGDGIRSKL</sequence>
<feature type="domain" description="CoA-binding" evidence="1">
    <location>
        <begin position="48"/>
        <end position="141"/>
    </location>
</feature>
<dbReference type="Gene3D" id="3.40.50.720">
    <property type="entry name" value="NAD(P)-binding Rossmann-like Domain"/>
    <property type="match status" value="1"/>
</dbReference>
<dbReference type="SMART" id="SM00881">
    <property type="entry name" value="CoA_binding"/>
    <property type="match status" value="1"/>
</dbReference>
<evidence type="ECO:0000313" key="3">
    <source>
        <dbReference type="Proteomes" id="UP000565441"/>
    </source>
</evidence>
<comment type="caution">
    <text evidence="2">The sequence shown here is derived from an EMBL/GenBank/DDBJ whole genome shotgun (WGS) entry which is preliminary data.</text>
</comment>
<accession>A0A8H5M4G5</accession>
<dbReference type="Pfam" id="PF13380">
    <property type="entry name" value="CoA_binding_2"/>
    <property type="match status" value="1"/>
</dbReference>
<dbReference type="EMBL" id="JAACJP010000013">
    <property type="protein sequence ID" value="KAF5380361.1"/>
    <property type="molecule type" value="Genomic_DNA"/>
</dbReference>